<reference evidence="3" key="1">
    <citation type="submission" date="2025-08" db="UniProtKB">
        <authorList>
            <consortium name="RefSeq"/>
        </authorList>
    </citation>
    <scope>IDENTIFICATION</scope>
    <source>
        <tissue evidence="3">Gonads</tissue>
    </source>
</reference>
<dbReference type="GeneID" id="115883417"/>
<dbReference type="AlphaFoldDB" id="A0A6J2Y2Z0"/>
<dbReference type="Pfam" id="PF09811">
    <property type="entry name" value="Yae1_N"/>
    <property type="match status" value="1"/>
</dbReference>
<dbReference type="InParanoid" id="A0A6J2Y2Z0"/>
<dbReference type="OrthoDB" id="20086at2759"/>
<evidence type="ECO:0000313" key="2">
    <source>
        <dbReference type="Proteomes" id="UP000504635"/>
    </source>
</evidence>
<gene>
    <name evidence="3" type="primary">LOC115883417</name>
</gene>
<dbReference type="InterPro" id="IPR019191">
    <property type="entry name" value="Essential_protein_Yae1_N"/>
</dbReference>
<proteinExistence type="predicted"/>
<keyword evidence="2" id="KW-1185">Reference proteome</keyword>
<dbReference type="Proteomes" id="UP000504635">
    <property type="component" value="Unplaced"/>
</dbReference>
<sequence>MHSGTNNDNDHYESGLEWKKIEQEMKKVGLREGLSDGRESNFQQSFDKGYEDGFRNGFDLGKLKFIDELSGNTNILLQNMDKAMCIVCTTEKDNLNVEDVRKKQTELLEANLYKLSLRKY</sequence>
<protein>
    <submittedName>
        <fullName evidence="3">Uncharacterized protein LOC115883417</fullName>
    </submittedName>
</protein>
<accession>A0A6J2Y2Z0</accession>
<dbReference type="RefSeq" id="XP_030757636.1">
    <property type="nucleotide sequence ID" value="XM_030901776.1"/>
</dbReference>
<evidence type="ECO:0000259" key="1">
    <source>
        <dbReference type="Pfam" id="PF09811"/>
    </source>
</evidence>
<dbReference type="KEGG" id="soy:115883417"/>
<evidence type="ECO:0000313" key="3">
    <source>
        <dbReference type="RefSeq" id="XP_030757636.1"/>
    </source>
</evidence>
<name>A0A6J2Y2Z0_SITOR</name>
<feature type="domain" description="Essential protein Yae1 N-terminal" evidence="1">
    <location>
        <begin position="31"/>
        <end position="64"/>
    </location>
</feature>
<organism evidence="2 3">
    <name type="scientific">Sitophilus oryzae</name>
    <name type="common">Rice weevil</name>
    <name type="synonym">Curculio oryzae</name>
    <dbReference type="NCBI Taxonomy" id="7048"/>
    <lineage>
        <taxon>Eukaryota</taxon>
        <taxon>Metazoa</taxon>
        <taxon>Ecdysozoa</taxon>
        <taxon>Arthropoda</taxon>
        <taxon>Hexapoda</taxon>
        <taxon>Insecta</taxon>
        <taxon>Pterygota</taxon>
        <taxon>Neoptera</taxon>
        <taxon>Endopterygota</taxon>
        <taxon>Coleoptera</taxon>
        <taxon>Polyphaga</taxon>
        <taxon>Cucujiformia</taxon>
        <taxon>Curculionidae</taxon>
        <taxon>Dryophthorinae</taxon>
        <taxon>Sitophilus</taxon>
    </lineage>
</organism>